<dbReference type="GO" id="GO:0034314">
    <property type="term" value="P:Arp2/3 complex-mediated actin nucleation"/>
    <property type="evidence" value="ECO:0007669"/>
    <property type="project" value="InterPro"/>
</dbReference>
<name>A0A9Q0XXH6_9SAUR</name>
<dbReference type="EMBL" id="JAPFRF010000005">
    <property type="protein sequence ID" value="KAJ7332332.1"/>
    <property type="molecule type" value="Genomic_DNA"/>
</dbReference>
<dbReference type="Proteomes" id="UP001142489">
    <property type="component" value="Unassembled WGS sequence"/>
</dbReference>
<dbReference type="AlphaFoldDB" id="A0A9Q0XXH6"/>
<evidence type="ECO:0000313" key="2">
    <source>
        <dbReference type="EMBL" id="KAJ7332332.1"/>
    </source>
</evidence>
<dbReference type="InterPro" id="IPR036743">
    <property type="entry name" value="ARPC5_sf"/>
</dbReference>
<dbReference type="Gene3D" id="1.25.40.190">
    <property type="entry name" value="Actin-related protein 2/3 complex subunit 5"/>
    <property type="match status" value="1"/>
</dbReference>
<accession>A0A9Q0XXH6</accession>
<evidence type="ECO:0000256" key="1">
    <source>
        <dbReference type="SAM" id="MobiDB-lite"/>
    </source>
</evidence>
<sequence>MAKHTASSARFRRVDVDEYDENKFVDEEDGGDGQVGPDEGEVDSWLRQYPFNGFLPPTHPPPFPLLLLLLLLLLLRGLPRIGPPGRRGAGVGLAGATSTRGGGCCEKGSNDCLV</sequence>
<comment type="caution">
    <text evidence="2">The sequence shown here is derived from an EMBL/GenBank/DDBJ whole genome shotgun (WGS) entry which is preliminary data.</text>
</comment>
<feature type="region of interest" description="Disordered" evidence="1">
    <location>
        <begin position="22"/>
        <end position="41"/>
    </location>
</feature>
<proteinExistence type="predicted"/>
<evidence type="ECO:0000313" key="3">
    <source>
        <dbReference type="Proteomes" id="UP001142489"/>
    </source>
</evidence>
<keyword evidence="3" id="KW-1185">Reference proteome</keyword>
<gene>
    <name evidence="2" type="ORF">JRQ81_014512</name>
</gene>
<dbReference type="SUPFAM" id="SSF69103">
    <property type="entry name" value="Arp2/3 complex 16 kDa subunit ARPC5"/>
    <property type="match status" value="1"/>
</dbReference>
<dbReference type="GO" id="GO:0005885">
    <property type="term" value="C:Arp2/3 protein complex"/>
    <property type="evidence" value="ECO:0007669"/>
    <property type="project" value="InterPro"/>
</dbReference>
<dbReference type="GO" id="GO:0030833">
    <property type="term" value="P:regulation of actin filament polymerization"/>
    <property type="evidence" value="ECO:0007669"/>
    <property type="project" value="InterPro"/>
</dbReference>
<reference evidence="2" key="1">
    <citation type="journal article" date="2023" name="DNA Res.">
        <title>Chromosome-level genome assembly of Phrynocephalus forsythii using third-generation DNA sequencing and Hi-C analysis.</title>
        <authorList>
            <person name="Qi Y."/>
            <person name="Zhao W."/>
            <person name="Zhao Y."/>
            <person name="Niu C."/>
            <person name="Cao S."/>
            <person name="Zhang Y."/>
        </authorList>
    </citation>
    <scope>NUCLEOTIDE SEQUENCE</scope>
    <source>
        <tissue evidence="2">Muscle</tissue>
    </source>
</reference>
<organism evidence="2 3">
    <name type="scientific">Phrynocephalus forsythii</name>
    <dbReference type="NCBI Taxonomy" id="171643"/>
    <lineage>
        <taxon>Eukaryota</taxon>
        <taxon>Metazoa</taxon>
        <taxon>Chordata</taxon>
        <taxon>Craniata</taxon>
        <taxon>Vertebrata</taxon>
        <taxon>Euteleostomi</taxon>
        <taxon>Lepidosauria</taxon>
        <taxon>Squamata</taxon>
        <taxon>Bifurcata</taxon>
        <taxon>Unidentata</taxon>
        <taxon>Episquamata</taxon>
        <taxon>Toxicofera</taxon>
        <taxon>Iguania</taxon>
        <taxon>Acrodonta</taxon>
        <taxon>Agamidae</taxon>
        <taxon>Agaminae</taxon>
        <taxon>Phrynocephalus</taxon>
    </lineage>
</organism>
<protein>
    <submittedName>
        <fullName evidence="2">Uncharacterized protein</fullName>
    </submittedName>
</protein>